<dbReference type="Proteomes" id="UP000266552">
    <property type="component" value="Chromosome"/>
</dbReference>
<name>A0A385TNN8_PAELA</name>
<dbReference type="AlphaFoldDB" id="A0A385TNN8"/>
<evidence type="ECO:0000313" key="1">
    <source>
        <dbReference type="EMBL" id="AYB44202.1"/>
    </source>
</evidence>
<keyword evidence="2" id="KW-1185">Reference proteome</keyword>
<organism evidence="1 2">
    <name type="scientific">Paenibacillus lautus</name>
    <name type="common">Bacillus lautus</name>
    <dbReference type="NCBI Taxonomy" id="1401"/>
    <lineage>
        <taxon>Bacteria</taxon>
        <taxon>Bacillati</taxon>
        <taxon>Bacillota</taxon>
        <taxon>Bacilli</taxon>
        <taxon>Bacillales</taxon>
        <taxon>Paenibacillaceae</taxon>
        <taxon>Paenibacillus</taxon>
    </lineage>
</organism>
<dbReference type="KEGG" id="plw:D5F53_13245"/>
<evidence type="ECO:0000313" key="2">
    <source>
        <dbReference type="Proteomes" id="UP000266552"/>
    </source>
</evidence>
<dbReference type="EMBL" id="CP032412">
    <property type="protein sequence ID" value="AYB44202.1"/>
    <property type="molecule type" value="Genomic_DNA"/>
</dbReference>
<proteinExistence type="predicted"/>
<accession>A0A385TNN8</accession>
<reference evidence="1 2" key="1">
    <citation type="submission" date="2018-09" db="EMBL/GenBank/DDBJ databases">
        <title>Genome Sequence of Paenibacillus lautus Strain E7593-69, Azo Dye-Degrading Bacteria, Isolated from Commercial Tattoo Inks.</title>
        <authorList>
            <person name="Nho S.W."/>
            <person name="Kim S.-J."/>
            <person name="Kweon O."/>
            <person name="Cerniglia C.E."/>
        </authorList>
    </citation>
    <scope>NUCLEOTIDE SEQUENCE [LARGE SCALE GENOMIC DNA]</scope>
    <source>
        <strain evidence="1 2">E7593-69</strain>
    </source>
</reference>
<sequence length="189" mass="22671">MEIEHMIPAKTREDLRIWLQNHCKTEKFCWVLVSMTPTPDMLLYLDVVEEALCFGWIDGVKKKVSETELAQRLSPRSKKSSWTELNKERVRRLEKLGFMSDEGRRALPDMDPGFFRIDGVIEQRLKEEKQVYENFMAFPDLYKRVRIDTIQSYKNQPELFKSRLDKFISNTRENKMYGQWNDYGRLLDY</sequence>
<dbReference type="Pfam" id="PF13376">
    <property type="entry name" value="OmdA"/>
    <property type="match status" value="1"/>
</dbReference>
<dbReference type="RefSeq" id="WP_119848103.1">
    <property type="nucleotide sequence ID" value="NZ_CP032412.1"/>
</dbReference>
<protein>
    <submittedName>
        <fullName evidence="1">Thymidylate synthase</fullName>
    </submittedName>
</protein>
<gene>
    <name evidence="1" type="ORF">D5F53_13245</name>
</gene>